<dbReference type="SMART" id="SM00369">
    <property type="entry name" value="LRR_TYP"/>
    <property type="match status" value="3"/>
</dbReference>
<keyword evidence="6" id="KW-0143">Chaperone</keyword>
<comment type="subcellular location">
    <subcellularLocation>
        <location evidence="1">Cytoplasm</location>
    </subcellularLocation>
</comment>
<keyword evidence="4" id="KW-0433">Leucine-rich repeat</keyword>
<evidence type="ECO:0000259" key="8">
    <source>
        <dbReference type="PROSITE" id="PS50245"/>
    </source>
</evidence>
<evidence type="ECO:0000256" key="5">
    <source>
        <dbReference type="ARBA" id="ARBA00022737"/>
    </source>
</evidence>
<dbReference type="InterPro" id="IPR050576">
    <property type="entry name" value="Cilia_flagella_integrity"/>
</dbReference>
<evidence type="ECO:0000256" key="3">
    <source>
        <dbReference type="ARBA" id="ARBA00022490"/>
    </source>
</evidence>
<dbReference type="EMBL" id="KN833685">
    <property type="protein sequence ID" value="KIK31020.1"/>
    <property type="molecule type" value="Genomic_DNA"/>
</dbReference>
<keyword evidence="5" id="KW-0677">Repeat</keyword>
<dbReference type="PANTHER" id="PTHR45973">
    <property type="entry name" value="PROTEIN PHOSPHATASE 1 REGULATORY SUBUNIT SDS22-RELATED"/>
    <property type="match status" value="1"/>
</dbReference>
<keyword evidence="3" id="KW-0963">Cytoplasm</keyword>
<evidence type="ECO:0000313" key="9">
    <source>
        <dbReference type="EMBL" id="KIK31020.1"/>
    </source>
</evidence>
<comment type="similarity">
    <text evidence="2">Belongs to the TBCE family.</text>
</comment>
<evidence type="ECO:0000256" key="6">
    <source>
        <dbReference type="ARBA" id="ARBA00023186"/>
    </source>
</evidence>
<dbReference type="SUPFAM" id="SSF74924">
    <property type="entry name" value="Cap-Gly domain"/>
    <property type="match status" value="1"/>
</dbReference>
<dbReference type="HOGENOM" id="CLU_017716_5_1_1"/>
<dbReference type="OrthoDB" id="5273213at2759"/>
<dbReference type="SUPFAM" id="SSF52047">
    <property type="entry name" value="RNI-like"/>
    <property type="match status" value="1"/>
</dbReference>
<dbReference type="PANTHER" id="PTHR45973:SF35">
    <property type="entry name" value="LEUCINE-RICH REPEAT-CONTAINING PROTEIN 43"/>
    <property type="match status" value="1"/>
</dbReference>
<accession>A0A0C9Z0Q0</accession>
<dbReference type="AlphaFoldDB" id="A0A0C9Z0Q0"/>
<evidence type="ECO:0000256" key="4">
    <source>
        <dbReference type="ARBA" id="ARBA00022614"/>
    </source>
</evidence>
<dbReference type="Gene3D" id="3.80.10.10">
    <property type="entry name" value="Ribonuclease Inhibitor"/>
    <property type="match status" value="2"/>
</dbReference>
<sequence>MELRDPVPVGTRFHITSGHLGTIKYVGPVDGTPGIWYGVEWDDPNRGKHDGVKDGRRYFTCLVPNAGSFIRPSKSLNFGVTFLAALSAKYVDEAHGVSDRENIIFGSSKKAVEVEAVGFDKVRSKLRDLERLREVSLDNEKVAFTDTPGQIRRTCPNVRGLDLSTNLLPSWQVVAGITVELPCLERLILNQNRFLALDGELPATAFEHIVELQLNDTLMTWAEFREVVCFMSALRVVELGYNRLTSLSAKSSKFVPLIHDLNFDINELSDWTSVATSLSDFVALRRLVLSRNGIRIIPPLSLECSPIQSVRSLALSANRLDDWQDLDRLSQWCPRLESLNLAGNFLSDSDGLARHSRQYAIAKIPTLLTLDGSAVSAKERTDSELFYLSFISQHSSGNEEEICRAHPQWTALCNKHGKPEEALPRKGDDNKISKSLITVNVYRCLTRPDKDQRHTGKLTPIKTLPTTKIAVFRLQLTKALKLPRSAGRNMVEIWLCLEDGFVELCDDSHDLSWFGIEDGSDVFVTVNSTEQ</sequence>
<evidence type="ECO:0000256" key="2">
    <source>
        <dbReference type="ARBA" id="ARBA00006286"/>
    </source>
</evidence>
<dbReference type="SMART" id="SM01052">
    <property type="entry name" value="CAP_GLY"/>
    <property type="match status" value="1"/>
</dbReference>
<keyword evidence="10" id="KW-1185">Reference proteome</keyword>
<dbReference type="InterPro" id="IPR036859">
    <property type="entry name" value="CAP-Gly_dom_sf"/>
</dbReference>
<evidence type="ECO:0000313" key="10">
    <source>
        <dbReference type="Proteomes" id="UP000054018"/>
    </source>
</evidence>
<feature type="domain" description="CAP-Gly" evidence="8">
    <location>
        <begin position="27"/>
        <end position="71"/>
    </location>
</feature>
<comment type="subunit">
    <text evidence="7">Supercomplex made of cofactors A to E. Cofactors A and D function by capturing and stabilizing tubulin in a quasi-native conformation. Cofactor E binds to the cofactor D-tubulin complex; interaction with cofactor C then causes the release of tubulin polypeptides that are committed to the native state.</text>
</comment>
<proteinExistence type="inferred from homology"/>
<dbReference type="Pfam" id="PF01302">
    <property type="entry name" value="CAP_GLY"/>
    <property type="match status" value="1"/>
</dbReference>
<reference evidence="9 10" key="1">
    <citation type="submission" date="2014-04" db="EMBL/GenBank/DDBJ databases">
        <authorList>
            <consortium name="DOE Joint Genome Institute"/>
            <person name="Kuo A."/>
            <person name="Kohler A."/>
            <person name="Costa M.D."/>
            <person name="Nagy L.G."/>
            <person name="Floudas D."/>
            <person name="Copeland A."/>
            <person name="Barry K.W."/>
            <person name="Cichocki N."/>
            <person name="Veneault-Fourrey C."/>
            <person name="LaButti K."/>
            <person name="Lindquist E.A."/>
            <person name="Lipzen A."/>
            <person name="Lundell T."/>
            <person name="Morin E."/>
            <person name="Murat C."/>
            <person name="Sun H."/>
            <person name="Tunlid A."/>
            <person name="Henrissat B."/>
            <person name="Grigoriev I.V."/>
            <person name="Hibbett D.S."/>
            <person name="Martin F."/>
            <person name="Nordberg H.P."/>
            <person name="Cantor M.N."/>
            <person name="Hua S.X."/>
        </authorList>
    </citation>
    <scope>NUCLEOTIDE SEQUENCE [LARGE SCALE GENOMIC DNA]</scope>
    <source>
        <strain evidence="9 10">441</strain>
    </source>
</reference>
<reference evidence="10" key="2">
    <citation type="submission" date="2015-01" db="EMBL/GenBank/DDBJ databases">
        <title>Evolutionary Origins and Diversification of the Mycorrhizal Mutualists.</title>
        <authorList>
            <consortium name="DOE Joint Genome Institute"/>
            <consortium name="Mycorrhizal Genomics Consortium"/>
            <person name="Kohler A."/>
            <person name="Kuo A."/>
            <person name="Nagy L.G."/>
            <person name="Floudas D."/>
            <person name="Copeland A."/>
            <person name="Barry K.W."/>
            <person name="Cichocki N."/>
            <person name="Veneault-Fourrey C."/>
            <person name="LaButti K."/>
            <person name="Lindquist E.A."/>
            <person name="Lipzen A."/>
            <person name="Lundell T."/>
            <person name="Morin E."/>
            <person name="Murat C."/>
            <person name="Riley R."/>
            <person name="Ohm R."/>
            <person name="Sun H."/>
            <person name="Tunlid A."/>
            <person name="Henrissat B."/>
            <person name="Grigoriev I.V."/>
            <person name="Hibbett D.S."/>
            <person name="Martin F."/>
        </authorList>
    </citation>
    <scope>NUCLEOTIDE SEQUENCE [LARGE SCALE GENOMIC DNA]</scope>
    <source>
        <strain evidence="10">441</strain>
    </source>
</reference>
<dbReference type="InterPro" id="IPR032675">
    <property type="entry name" value="LRR_dom_sf"/>
</dbReference>
<dbReference type="PROSITE" id="PS50245">
    <property type="entry name" value="CAP_GLY_2"/>
    <property type="match status" value="1"/>
</dbReference>
<dbReference type="Gene3D" id="2.30.30.190">
    <property type="entry name" value="CAP Gly-rich-like domain"/>
    <property type="match status" value="1"/>
</dbReference>
<dbReference type="STRING" id="765257.A0A0C9Z0Q0"/>
<name>A0A0C9Z0Q0_9AGAM</name>
<dbReference type="PROSITE" id="PS00845">
    <property type="entry name" value="CAP_GLY_1"/>
    <property type="match status" value="1"/>
</dbReference>
<gene>
    <name evidence="9" type="ORF">PISMIDRAFT_26031</name>
</gene>
<dbReference type="GO" id="GO:0005737">
    <property type="term" value="C:cytoplasm"/>
    <property type="evidence" value="ECO:0007669"/>
    <property type="project" value="UniProtKB-SubCell"/>
</dbReference>
<evidence type="ECO:0000256" key="1">
    <source>
        <dbReference type="ARBA" id="ARBA00004496"/>
    </source>
</evidence>
<dbReference type="FunFam" id="2.30.30.190:FF:000016">
    <property type="entry name" value="Tubulin-folding cofactor E"/>
    <property type="match status" value="1"/>
</dbReference>
<dbReference type="InterPro" id="IPR003591">
    <property type="entry name" value="Leu-rich_rpt_typical-subtyp"/>
</dbReference>
<protein>
    <recommendedName>
        <fullName evidence="8">CAP-Gly domain-containing protein</fullName>
    </recommendedName>
</protein>
<dbReference type="Proteomes" id="UP000054018">
    <property type="component" value="Unassembled WGS sequence"/>
</dbReference>
<dbReference type="InterPro" id="IPR000938">
    <property type="entry name" value="CAP-Gly_domain"/>
</dbReference>
<organism evidence="9 10">
    <name type="scientific">Pisolithus microcarpus 441</name>
    <dbReference type="NCBI Taxonomy" id="765257"/>
    <lineage>
        <taxon>Eukaryota</taxon>
        <taxon>Fungi</taxon>
        <taxon>Dikarya</taxon>
        <taxon>Basidiomycota</taxon>
        <taxon>Agaricomycotina</taxon>
        <taxon>Agaricomycetes</taxon>
        <taxon>Agaricomycetidae</taxon>
        <taxon>Boletales</taxon>
        <taxon>Sclerodermatineae</taxon>
        <taxon>Pisolithaceae</taxon>
        <taxon>Pisolithus</taxon>
    </lineage>
</organism>
<evidence type="ECO:0000256" key="7">
    <source>
        <dbReference type="ARBA" id="ARBA00026055"/>
    </source>
</evidence>